<dbReference type="Proteomes" id="UP000308197">
    <property type="component" value="Unassembled WGS sequence"/>
</dbReference>
<accession>A0A5C3PGU5</accession>
<sequence length="390" mass="41996">MDVLAMDVSQDLTVAIEHRHDKEILIHFLTAAAGEPHPLAAKPLLDATGTSASVDSPDAYYHVQSVHISGSNVAWVIPSFISGLDTLQCWNWKTGFLVWERQCDGLAGYTFLDSRFVLTVVHRGQEPLLCIHDLESRADGGDTTAGPVCSLELPRASAGYVEVVHVQSRTTTDSRNAAVPFVRDPMSTAVVLQLAVGRDSEGATSDIIVMIPHRTMYDQIKEAISSSCGTQADRVVEWNMWGLSGAVVLDLPPKAQAAENGGWFVPPDVWPQSFGSRLGLLLCDSPDITSGVVVTVDVHPWAAKCARRYSGHLGHGVYRGGPTASSVDGPSPDVLRRLASMSKMSHALQVGPRIVFPPGQRPSRIITAHDGFAVAFEGDESEVGLRVFTV</sequence>
<keyword evidence="2" id="KW-1185">Reference proteome</keyword>
<dbReference type="AlphaFoldDB" id="A0A5C3PGU5"/>
<protein>
    <submittedName>
        <fullName evidence="1">Uncharacterized protein</fullName>
    </submittedName>
</protein>
<evidence type="ECO:0000313" key="2">
    <source>
        <dbReference type="Proteomes" id="UP000308197"/>
    </source>
</evidence>
<gene>
    <name evidence="1" type="ORF">K466DRAFT_601434</name>
</gene>
<proteinExistence type="predicted"/>
<dbReference type="EMBL" id="ML211272">
    <property type="protein sequence ID" value="TFK85123.1"/>
    <property type="molecule type" value="Genomic_DNA"/>
</dbReference>
<reference evidence="1 2" key="1">
    <citation type="journal article" date="2019" name="Nat. Ecol. Evol.">
        <title>Megaphylogeny resolves global patterns of mushroom evolution.</title>
        <authorList>
            <person name="Varga T."/>
            <person name="Krizsan K."/>
            <person name="Foldi C."/>
            <person name="Dima B."/>
            <person name="Sanchez-Garcia M."/>
            <person name="Sanchez-Ramirez S."/>
            <person name="Szollosi G.J."/>
            <person name="Szarkandi J.G."/>
            <person name="Papp V."/>
            <person name="Albert L."/>
            <person name="Andreopoulos W."/>
            <person name="Angelini C."/>
            <person name="Antonin V."/>
            <person name="Barry K.W."/>
            <person name="Bougher N.L."/>
            <person name="Buchanan P."/>
            <person name="Buyck B."/>
            <person name="Bense V."/>
            <person name="Catcheside P."/>
            <person name="Chovatia M."/>
            <person name="Cooper J."/>
            <person name="Damon W."/>
            <person name="Desjardin D."/>
            <person name="Finy P."/>
            <person name="Geml J."/>
            <person name="Haridas S."/>
            <person name="Hughes K."/>
            <person name="Justo A."/>
            <person name="Karasinski D."/>
            <person name="Kautmanova I."/>
            <person name="Kiss B."/>
            <person name="Kocsube S."/>
            <person name="Kotiranta H."/>
            <person name="LaButti K.M."/>
            <person name="Lechner B.E."/>
            <person name="Liimatainen K."/>
            <person name="Lipzen A."/>
            <person name="Lukacs Z."/>
            <person name="Mihaltcheva S."/>
            <person name="Morgado L.N."/>
            <person name="Niskanen T."/>
            <person name="Noordeloos M.E."/>
            <person name="Ohm R.A."/>
            <person name="Ortiz-Santana B."/>
            <person name="Ovrebo C."/>
            <person name="Racz N."/>
            <person name="Riley R."/>
            <person name="Savchenko A."/>
            <person name="Shiryaev A."/>
            <person name="Soop K."/>
            <person name="Spirin V."/>
            <person name="Szebenyi C."/>
            <person name="Tomsovsky M."/>
            <person name="Tulloss R.E."/>
            <person name="Uehling J."/>
            <person name="Grigoriev I.V."/>
            <person name="Vagvolgyi C."/>
            <person name="Papp T."/>
            <person name="Martin F.M."/>
            <person name="Miettinen O."/>
            <person name="Hibbett D.S."/>
            <person name="Nagy L.G."/>
        </authorList>
    </citation>
    <scope>NUCLEOTIDE SEQUENCE [LARGE SCALE GENOMIC DNA]</scope>
    <source>
        <strain evidence="1 2">HHB13444</strain>
    </source>
</reference>
<evidence type="ECO:0000313" key="1">
    <source>
        <dbReference type="EMBL" id="TFK85123.1"/>
    </source>
</evidence>
<dbReference type="InParanoid" id="A0A5C3PGU5"/>
<name>A0A5C3PGU5_9APHY</name>
<organism evidence="1 2">
    <name type="scientific">Polyporus arcularius HHB13444</name>
    <dbReference type="NCBI Taxonomy" id="1314778"/>
    <lineage>
        <taxon>Eukaryota</taxon>
        <taxon>Fungi</taxon>
        <taxon>Dikarya</taxon>
        <taxon>Basidiomycota</taxon>
        <taxon>Agaricomycotina</taxon>
        <taxon>Agaricomycetes</taxon>
        <taxon>Polyporales</taxon>
        <taxon>Polyporaceae</taxon>
        <taxon>Polyporus</taxon>
    </lineage>
</organism>